<dbReference type="InterPro" id="IPR011250">
    <property type="entry name" value="OMP/PagP_B-barrel"/>
</dbReference>
<feature type="chain" id="PRO_5042889364" evidence="2">
    <location>
        <begin position="20"/>
        <end position="251"/>
    </location>
</feature>
<feature type="signal peptide" evidence="2">
    <location>
        <begin position="1"/>
        <end position="19"/>
    </location>
</feature>
<protein>
    <submittedName>
        <fullName evidence="4">Outer membrane beta-barrel protein</fullName>
    </submittedName>
</protein>
<dbReference type="InterPro" id="IPR018392">
    <property type="entry name" value="LysM"/>
</dbReference>
<dbReference type="Gene3D" id="2.40.160.20">
    <property type="match status" value="1"/>
</dbReference>
<dbReference type="Pfam" id="PF01476">
    <property type="entry name" value="LysM"/>
    <property type="match status" value="1"/>
</dbReference>
<evidence type="ECO:0000313" key="5">
    <source>
        <dbReference type="Proteomes" id="UP001219537"/>
    </source>
</evidence>
<organism evidence="4 5">
    <name type="scientific">Vibrio campbellii</name>
    <dbReference type="NCBI Taxonomy" id="680"/>
    <lineage>
        <taxon>Bacteria</taxon>
        <taxon>Pseudomonadati</taxon>
        <taxon>Pseudomonadota</taxon>
        <taxon>Gammaproteobacteria</taxon>
        <taxon>Vibrionales</taxon>
        <taxon>Vibrionaceae</taxon>
        <taxon>Vibrio</taxon>
    </lineage>
</organism>
<feature type="domain" description="LysM" evidence="3">
    <location>
        <begin position="198"/>
        <end position="245"/>
    </location>
</feature>
<dbReference type="CDD" id="cd00118">
    <property type="entry name" value="LysM"/>
    <property type="match status" value="1"/>
</dbReference>
<dbReference type="InterPro" id="IPR027385">
    <property type="entry name" value="Beta-barrel_OMP"/>
</dbReference>
<dbReference type="Proteomes" id="UP001219537">
    <property type="component" value="Chromosome 1"/>
</dbReference>
<dbReference type="SUPFAM" id="SSF54106">
    <property type="entry name" value="LysM domain"/>
    <property type="match status" value="1"/>
</dbReference>
<gene>
    <name evidence="4" type="ORF">PUN50_09720</name>
</gene>
<evidence type="ECO:0000256" key="1">
    <source>
        <dbReference type="ARBA" id="ARBA00022729"/>
    </source>
</evidence>
<name>A0AAQ3AZL3_9VIBR</name>
<dbReference type="EMBL" id="CP117988">
    <property type="protein sequence ID" value="WDG07026.1"/>
    <property type="molecule type" value="Genomic_DNA"/>
</dbReference>
<accession>A0AAQ3AZL3</accession>
<proteinExistence type="predicted"/>
<evidence type="ECO:0000256" key="2">
    <source>
        <dbReference type="SAM" id="SignalP"/>
    </source>
</evidence>
<keyword evidence="1 2" id="KW-0732">Signal</keyword>
<sequence length="251" mass="28370">MKQYYLLALMTLTPSLALAEETAVASPYYVKGGLNASVLDDRKKDGEGFGFEVMAGFIYKHDIFLEAGYQDFDWLRDDNIELNALTLKANWLMPVSDFAAIYAGPGVAYIESDVSPTAQLGLQYQLSTNWYADVGYQGIFDIDGLDDDLYSFNVSFLYRFDNETKALKEEKVDLPEPPVVEEPAETVPDHIECNLESYPHRLVKGDYLLKIARANNLTLRDIIQLNPQLKGRNLDLVYPGELINYPRTVCK</sequence>
<dbReference type="PROSITE" id="PS51782">
    <property type="entry name" value="LYSM"/>
    <property type="match status" value="1"/>
</dbReference>
<dbReference type="Pfam" id="PF13505">
    <property type="entry name" value="OMP_b-brl"/>
    <property type="match status" value="1"/>
</dbReference>
<evidence type="ECO:0000259" key="3">
    <source>
        <dbReference type="PROSITE" id="PS51782"/>
    </source>
</evidence>
<dbReference type="Gene3D" id="3.10.350.10">
    <property type="entry name" value="LysM domain"/>
    <property type="match status" value="1"/>
</dbReference>
<evidence type="ECO:0000313" key="4">
    <source>
        <dbReference type="EMBL" id="WDG07026.1"/>
    </source>
</evidence>
<reference evidence="4" key="1">
    <citation type="submission" date="2023-02" db="EMBL/GenBank/DDBJ databases">
        <title>Isolation, identification, and genome analysis of Vibrio campbellii in the Penaeus vannamei larvae stage.</title>
        <authorList>
            <person name="Huang T."/>
            <person name="Zhang B."/>
        </authorList>
    </citation>
    <scope>NUCLEOTIDE SEQUENCE</scope>
    <source>
        <strain evidence="4">20220413_1</strain>
    </source>
</reference>
<dbReference type="InterPro" id="IPR036779">
    <property type="entry name" value="LysM_dom_sf"/>
</dbReference>
<dbReference type="RefSeq" id="WP_274290264.1">
    <property type="nucleotide sequence ID" value="NZ_CP117988.1"/>
</dbReference>
<dbReference type="AlphaFoldDB" id="A0AAQ3AZL3"/>
<dbReference type="SUPFAM" id="SSF56925">
    <property type="entry name" value="OMPA-like"/>
    <property type="match status" value="1"/>
</dbReference>